<evidence type="ECO:0000313" key="10">
    <source>
        <dbReference type="Proteomes" id="UP000321595"/>
    </source>
</evidence>
<dbReference type="SUPFAM" id="SSF53901">
    <property type="entry name" value="Thiolase-like"/>
    <property type="match status" value="1"/>
</dbReference>
<keyword evidence="2" id="KW-0813">Transport</keyword>
<dbReference type="GO" id="GO:0016747">
    <property type="term" value="F:acyltransferase activity, transferring groups other than amino-acyl groups"/>
    <property type="evidence" value="ECO:0007669"/>
    <property type="project" value="InterPro"/>
</dbReference>
<dbReference type="GO" id="GO:0008289">
    <property type="term" value="F:lipid binding"/>
    <property type="evidence" value="ECO:0007669"/>
    <property type="project" value="UniProtKB-KW"/>
</dbReference>
<dbReference type="Pfam" id="PF00108">
    <property type="entry name" value="Thiolase_N"/>
    <property type="match status" value="1"/>
</dbReference>
<dbReference type="PANTHER" id="PTHR42870:SF1">
    <property type="entry name" value="NON-SPECIFIC LIPID-TRANSFER PROTEIN-LIKE 2"/>
    <property type="match status" value="1"/>
</dbReference>
<evidence type="ECO:0000256" key="5">
    <source>
        <dbReference type="ARBA" id="ARBA00023121"/>
    </source>
</evidence>
<dbReference type="PIRSF" id="PIRSF000429">
    <property type="entry name" value="Ac-CoA_Ac_transf"/>
    <property type="match status" value="1"/>
</dbReference>
<dbReference type="EC" id="2.3.1.176" evidence="1"/>
<dbReference type="OrthoDB" id="9785768at2"/>
<feature type="domain" description="Thiolase C-terminal" evidence="8">
    <location>
        <begin position="274"/>
        <end position="407"/>
    </location>
</feature>
<dbReference type="EMBL" id="CP042467">
    <property type="protein sequence ID" value="QED27152.1"/>
    <property type="molecule type" value="Genomic_DNA"/>
</dbReference>
<proteinExistence type="predicted"/>
<evidence type="ECO:0000313" key="9">
    <source>
        <dbReference type="EMBL" id="QED27152.1"/>
    </source>
</evidence>
<dbReference type="Pfam" id="PF22691">
    <property type="entry name" value="Thiolase_C_1"/>
    <property type="match status" value="1"/>
</dbReference>
<feature type="domain" description="Thiolase N-terminal" evidence="7">
    <location>
        <begin position="34"/>
        <end position="255"/>
    </location>
</feature>
<dbReference type="InterPro" id="IPR020616">
    <property type="entry name" value="Thiolase_N"/>
</dbReference>
<keyword evidence="10" id="KW-1185">Reference proteome</keyword>
<organism evidence="9 10">
    <name type="scientific">Microvenator marinus</name>
    <dbReference type="NCBI Taxonomy" id="2600177"/>
    <lineage>
        <taxon>Bacteria</taxon>
        <taxon>Deltaproteobacteria</taxon>
        <taxon>Bradymonadales</taxon>
        <taxon>Microvenatoraceae</taxon>
        <taxon>Microvenator</taxon>
    </lineage>
</organism>
<protein>
    <recommendedName>
        <fullName evidence="1">propanoyl-CoA C-acyltransferase</fullName>
        <ecNumber evidence="1">2.3.1.176</ecNumber>
    </recommendedName>
    <alternativeName>
        <fullName evidence="6">Propanoyl-CoA C-acyltransferase</fullName>
    </alternativeName>
</protein>
<accession>A0A5B8XMS3</accession>
<gene>
    <name evidence="9" type="ORF">FRD01_07825</name>
</gene>
<dbReference type="InterPro" id="IPR016039">
    <property type="entry name" value="Thiolase-like"/>
</dbReference>
<dbReference type="Proteomes" id="UP000321595">
    <property type="component" value="Chromosome"/>
</dbReference>
<dbReference type="InterPro" id="IPR002155">
    <property type="entry name" value="Thiolase"/>
</dbReference>
<dbReference type="KEGG" id="bbae:FRD01_07825"/>
<name>A0A5B8XMS3_9DELT</name>
<keyword evidence="3" id="KW-0808">Transferase</keyword>
<dbReference type="CDD" id="cd00829">
    <property type="entry name" value="SCP-x_thiolase"/>
    <property type="match status" value="1"/>
</dbReference>
<dbReference type="GO" id="GO:0006869">
    <property type="term" value="P:lipid transport"/>
    <property type="evidence" value="ECO:0007669"/>
    <property type="project" value="UniProtKB-KW"/>
</dbReference>
<dbReference type="InterPro" id="IPR055140">
    <property type="entry name" value="Thiolase_C_2"/>
</dbReference>
<evidence type="ECO:0000256" key="6">
    <source>
        <dbReference type="ARBA" id="ARBA00032316"/>
    </source>
</evidence>
<evidence type="ECO:0000256" key="1">
    <source>
        <dbReference type="ARBA" id="ARBA00012352"/>
    </source>
</evidence>
<dbReference type="AlphaFoldDB" id="A0A5B8XMS3"/>
<evidence type="ECO:0000259" key="8">
    <source>
        <dbReference type="Pfam" id="PF22691"/>
    </source>
</evidence>
<dbReference type="PANTHER" id="PTHR42870">
    <property type="entry name" value="ACETYL-COA C-ACETYLTRANSFERASE"/>
    <property type="match status" value="1"/>
</dbReference>
<evidence type="ECO:0000259" key="7">
    <source>
        <dbReference type="Pfam" id="PF00108"/>
    </source>
</evidence>
<keyword evidence="4" id="KW-0445">Lipid transport</keyword>
<evidence type="ECO:0000256" key="3">
    <source>
        <dbReference type="ARBA" id="ARBA00022679"/>
    </source>
</evidence>
<reference evidence="9 10" key="1">
    <citation type="submission" date="2019-08" db="EMBL/GenBank/DDBJ databases">
        <authorList>
            <person name="Liang Q."/>
        </authorList>
    </citation>
    <scope>NUCLEOTIDE SEQUENCE [LARGE SCALE GENOMIC DNA]</scope>
    <source>
        <strain evidence="9 10">V1718</strain>
    </source>
</reference>
<evidence type="ECO:0000256" key="2">
    <source>
        <dbReference type="ARBA" id="ARBA00022448"/>
    </source>
</evidence>
<dbReference type="RefSeq" id="WP_146958837.1">
    <property type="nucleotide sequence ID" value="NZ_CP042467.1"/>
</dbReference>
<dbReference type="InterPro" id="IPR020613">
    <property type="entry name" value="Thiolase_CS"/>
</dbReference>
<sequence length="419" mass="44805">MKPQRKVFVVGGHLTPFIGKGHPDFIWKKHPEFGQRENPTLEELMTSAILGALESTGVEAAAIERGYVGNFAGELFSNQGHMGALAVRAHKDLQGKPFMRLEGACASGGLAVVTAVDAIQAGCDVVMALGAEVQTTVSARDGAGFLARASHWESERELDDFTFPAMFARRAKYYEEKFGVGEEDIAYVVAKAYANANKNPNAHMRDVKVDLEAASQASDTNPRFLRNEDFKDYLKVTDCSQVSDGAAAMILASEEGLKKLGIDPSKCVELLGYTVATSPLGQVSDYTTLDNTKKAANELYTETGLKPEQIGVCEVHDCFAVTEVLMTEALGFAEPGKGGELAKSGATAIDGKIPVNTGGGLIAFGHPVGATGIKQVLEIYRQMKGLCGDYQVPTKPEYGLTANMGGDDRTTVCMAFKNV</sequence>
<dbReference type="Gene3D" id="3.40.47.10">
    <property type="match status" value="1"/>
</dbReference>
<dbReference type="PROSITE" id="PS00737">
    <property type="entry name" value="THIOLASE_2"/>
    <property type="match status" value="1"/>
</dbReference>
<evidence type="ECO:0000256" key="4">
    <source>
        <dbReference type="ARBA" id="ARBA00023055"/>
    </source>
</evidence>
<keyword evidence="5" id="KW-0446">Lipid-binding</keyword>